<evidence type="ECO:0008006" key="11">
    <source>
        <dbReference type="Google" id="ProtNLM"/>
    </source>
</evidence>
<evidence type="ECO:0000256" key="3">
    <source>
        <dbReference type="ARBA" id="ARBA00022640"/>
    </source>
</evidence>
<protein>
    <recommendedName>
        <fullName evidence="11">Reverse transcriptase domain-containing protein</fullName>
    </recommendedName>
</protein>
<dbReference type="InterPro" id="IPR036065">
    <property type="entry name" value="BolA-like_sf"/>
</dbReference>
<keyword evidence="5" id="KW-0809">Transit peptide</keyword>
<name>A0A2N9FLJ4_FAGSY</name>
<dbReference type="Pfam" id="PF01722">
    <property type="entry name" value="BolA"/>
    <property type="match status" value="1"/>
</dbReference>
<dbReference type="Gene3D" id="3.90.1010.10">
    <property type="match status" value="1"/>
</dbReference>
<dbReference type="Gene3D" id="3.80.10.10">
    <property type="entry name" value="Ribonuclease Inhibitor"/>
    <property type="match status" value="1"/>
</dbReference>
<feature type="domain" description="Fe-S metabolism associated" evidence="7">
    <location>
        <begin position="208"/>
        <end position="305"/>
    </location>
</feature>
<keyword evidence="2" id="KW-0150">Chloroplast</keyword>
<evidence type="ECO:0000259" key="8">
    <source>
        <dbReference type="Pfam" id="PF13966"/>
    </source>
</evidence>
<evidence type="ECO:0000256" key="4">
    <source>
        <dbReference type="ARBA" id="ARBA00022737"/>
    </source>
</evidence>
<keyword evidence="4" id="KW-0677">Repeat</keyword>
<dbReference type="Pfam" id="PF02657">
    <property type="entry name" value="SufE"/>
    <property type="match status" value="1"/>
</dbReference>
<proteinExistence type="predicted"/>
<dbReference type="InterPro" id="IPR055414">
    <property type="entry name" value="LRR_R13L4/SHOC2-like"/>
</dbReference>
<dbReference type="InterPro" id="IPR006083">
    <property type="entry name" value="PRK/URK"/>
</dbReference>
<dbReference type="Pfam" id="PF00485">
    <property type="entry name" value="PRK"/>
    <property type="match status" value="1"/>
</dbReference>
<dbReference type="SUPFAM" id="SSF82657">
    <property type="entry name" value="BolA-like"/>
    <property type="match status" value="1"/>
</dbReference>
<dbReference type="FunFam" id="3.30.300.90:FF:000004">
    <property type="entry name" value="SufE-like protein, chloroplastic"/>
    <property type="match status" value="1"/>
</dbReference>
<dbReference type="SUPFAM" id="SSF82649">
    <property type="entry name" value="SufE/NifU"/>
    <property type="match status" value="1"/>
</dbReference>
<dbReference type="SUPFAM" id="SSF52047">
    <property type="entry name" value="RNI-like"/>
    <property type="match status" value="1"/>
</dbReference>
<evidence type="ECO:0000259" key="7">
    <source>
        <dbReference type="Pfam" id="PF02657"/>
    </source>
</evidence>
<evidence type="ECO:0000256" key="2">
    <source>
        <dbReference type="ARBA" id="ARBA00022528"/>
    </source>
</evidence>
<sequence length="1339" mass="150833">MLPKSIGKLQNLETLDLKQSLVSDIPVEINKLSKLRHLIAYYRDNKADFNLVGEKGIKIQKGLGCLKDLQKLYLVQLNHGGIYLIEELGKLRQLRKLGVKNLTNGIMRTFCASIEKMNHLESLDVTSISEDEIIDLQSISYPPQFLQRLYLKGHLDKLPDWIPKLQLLTSLRILWSRFGWEIMDLTSIFSVPSISTTMMITMIAAISMLPVRKSKDNKDNKVEGCVSRVWVRAYLDLDGNVVFEADSDSVLTKGLAALLVNGLSGRPVNEVIRVSPDFVVLLGLQQSLTPSRNNGFLNMLRLMQKKALQLAVEVEKGENSGLKMDGSVENVNFGLDSDLGVEENPVGVSNLGSKMDGSVENVNFGLNSDLGVGENPVGVSNSGGLGSRGKRIKEKLERELSPVAIEVEDISYQHAGHAGVRGSDGETHFNVKVVSEEFEGKSLVKRHRLVYGLLQEELQSGLHALSIVAKTPSEIEAEMFCILTALFCSFEQLRHQLVDQSSLIDICYATNAFDTEKLLCVLEKLRHGQAVDIPNYDFKSYKNNVADADVRLARRIRWDTVEKSRDIGTVLECSKFVKPAFDDFILPTKKYADIIIPRGGDNHVAIDLIVQHIRTKLGQHDLCKIYPNLYVIHSTFQVVEHGLGHLPFTEKQVITPTVKNMTCDMLAGPLVTYQLFVLAPQGVHVVCKSFPRIKIVTSEIESGLNKDFRVIPRMDFARITDDAKVLLEAKFDKEEVVQVLANRLRGVLDNLISESQNAFVGGQKILDSVLIANECLDSRLKSQMSGIICKLDIEKAYDHGDPALSFTVSLGDGGSESDAPEIGGGGSYSGFLCGRQLLVFGLIWLRVKWFRLVRFQILGIWLKFCVARLGLFPFRTLGCPWGLHIERSSIWNPILEKMERKLAGWKKLYLSKGGRLTLLKSTLSSLPTYFLSLFTIPVSVANRIEKLQRNFLWGGMGDEFKHHLVKWDTVCTPKAEGGLGIRSLVLFNRALLGKWMWRFGLEEHHLWRRVLVAKFGIEARGWRTKHSRGPHGYGLWKGIMSGWQEYFQHIEFVVGTGNRVQFWMDKWCGDSALSDRFPLLYSCSNQCDATIADVLTSPNSRGVREWDVSFVRGFNDWEVAVVVEFFEFLASNVVPKEGADGLCWKLSKAGVFDSRSFYLALSARPGVRFPWKSIWVVKAPPRVAFFVWTAARGSILTCDNLMRRGYMMVARCCMCCCDGEIVDHLLLHCSLARVLWSFVLMAFGIHWVTLRRVVDLLLGWRNWFGKHHSSIWNLVPSCLMWSVWRERNARTFENTCRSADQLQEIFVNSLYDWSRVWGLTTANTVAEFIASLVSVSNSS</sequence>
<evidence type="ECO:0000259" key="9">
    <source>
        <dbReference type="Pfam" id="PF23598"/>
    </source>
</evidence>
<dbReference type="Gene3D" id="3.40.50.300">
    <property type="entry name" value="P-loop containing nucleotide triphosphate hydrolases"/>
    <property type="match status" value="1"/>
</dbReference>
<dbReference type="GO" id="GO:0016226">
    <property type="term" value="P:iron-sulfur cluster assembly"/>
    <property type="evidence" value="ECO:0007669"/>
    <property type="project" value="TreeGrafter"/>
</dbReference>
<organism evidence="10">
    <name type="scientific">Fagus sylvatica</name>
    <name type="common">Beechnut</name>
    <dbReference type="NCBI Taxonomy" id="28930"/>
    <lineage>
        <taxon>Eukaryota</taxon>
        <taxon>Viridiplantae</taxon>
        <taxon>Streptophyta</taxon>
        <taxon>Embryophyta</taxon>
        <taxon>Tracheophyta</taxon>
        <taxon>Spermatophyta</taxon>
        <taxon>Magnoliopsida</taxon>
        <taxon>eudicotyledons</taxon>
        <taxon>Gunneridae</taxon>
        <taxon>Pentapetalae</taxon>
        <taxon>rosids</taxon>
        <taxon>fabids</taxon>
        <taxon>Fagales</taxon>
        <taxon>Fagaceae</taxon>
        <taxon>Fagus</taxon>
    </lineage>
</organism>
<feature type="domain" description="Phosphoribulokinase/uridine kinase" evidence="6">
    <location>
        <begin position="545"/>
        <end position="604"/>
    </location>
</feature>
<dbReference type="InterPro" id="IPR026960">
    <property type="entry name" value="RVT-Znf"/>
</dbReference>
<dbReference type="Pfam" id="PF23598">
    <property type="entry name" value="LRR_14"/>
    <property type="match status" value="1"/>
</dbReference>
<dbReference type="InterPro" id="IPR027417">
    <property type="entry name" value="P-loop_NTPase"/>
</dbReference>
<dbReference type="GO" id="GO:0005524">
    <property type="term" value="F:ATP binding"/>
    <property type="evidence" value="ECO:0007669"/>
    <property type="project" value="InterPro"/>
</dbReference>
<dbReference type="Gene3D" id="3.30.300.90">
    <property type="entry name" value="BolA-like"/>
    <property type="match status" value="1"/>
</dbReference>
<evidence type="ECO:0000259" key="6">
    <source>
        <dbReference type="Pfam" id="PF00485"/>
    </source>
</evidence>
<accession>A0A2N9FLJ4</accession>
<evidence type="ECO:0000313" key="10">
    <source>
        <dbReference type="EMBL" id="SPC87955.1"/>
    </source>
</evidence>
<reference evidence="10" key="1">
    <citation type="submission" date="2018-02" db="EMBL/GenBank/DDBJ databases">
        <authorList>
            <person name="Cohen D.B."/>
            <person name="Kent A.D."/>
        </authorList>
    </citation>
    <scope>NUCLEOTIDE SEQUENCE</scope>
</reference>
<dbReference type="EMBL" id="OIVN01000960">
    <property type="protein sequence ID" value="SPC87955.1"/>
    <property type="molecule type" value="Genomic_DNA"/>
</dbReference>
<dbReference type="GO" id="GO:0016301">
    <property type="term" value="F:kinase activity"/>
    <property type="evidence" value="ECO:0007669"/>
    <property type="project" value="InterPro"/>
</dbReference>
<gene>
    <name evidence="10" type="ORF">FSB_LOCUS15837</name>
</gene>
<dbReference type="GO" id="GO:0009507">
    <property type="term" value="C:chloroplast"/>
    <property type="evidence" value="ECO:0007669"/>
    <property type="project" value="UniProtKB-SubCell"/>
</dbReference>
<dbReference type="PANTHER" id="PTHR46230:SF3">
    <property type="entry name" value="SUFE-LIKE PROTEIN 1, CHLOROPLASTIC_MITOCHONDRIAL"/>
    <property type="match status" value="1"/>
</dbReference>
<dbReference type="InterPro" id="IPR032675">
    <property type="entry name" value="LRR_dom_sf"/>
</dbReference>
<dbReference type="InterPro" id="IPR003808">
    <property type="entry name" value="Fe-S_metab-assoc_dom"/>
</dbReference>
<feature type="domain" description="Disease resistance R13L4/SHOC-2-like LRR" evidence="9">
    <location>
        <begin position="2"/>
        <end position="174"/>
    </location>
</feature>
<dbReference type="PANTHER" id="PTHR46230">
    <property type="match status" value="1"/>
</dbReference>
<keyword evidence="3" id="KW-0934">Plastid</keyword>
<dbReference type="Pfam" id="PF13966">
    <property type="entry name" value="zf-RVT"/>
    <property type="match status" value="1"/>
</dbReference>
<evidence type="ECO:0000256" key="1">
    <source>
        <dbReference type="ARBA" id="ARBA00004229"/>
    </source>
</evidence>
<comment type="subcellular location">
    <subcellularLocation>
        <location evidence="1">Plastid</location>
        <location evidence="1">Chloroplast</location>
    </subcellularLocation>
</comment>
<dbReference type="InterPro" id="IPR002634">
    <property type="entry name" value="BolA"/>
</dbReference>
<dbReference type="SUPFAM" id="SSF52540">
    <property type="entry name" value="P-loop containing nucleoside triphosphate hydrolases"/>
    <property type="match status" value="1"/>
</dbReference>
<feature type="domain" description="Reverse transcriptase zinc-binding" evidence="8">
    <location>
        <begin position="1152"/>
        <end position="1236"/>
    </location>
</feature>
<evidence type="ECO:0000256" key="5">
    <source>
        <dbReference type="ARBA" id="ARBA00022946"/>
    </source>
</evidence>